<evidence type="ECO:0000256" key="1">
    <source>
        <dbReference type="ARBA" id="ARBA00004429"/>
    </source>
</evidence>
<dbReference type="PROSITE" id="PS51104">
    <property type="entry name" value="PTS_EIIC_TYPE_2"/>
    <property type="match status" value="1"/>
</dbReference>
<dbReference type="GO" id="GO:0009401">
    <property type="term" value="P:phosphoenolpyruvate-dependent sugar phosphotransferase system"/>
    <property type="evidence" value="ECO:0007669"/>
    <property type="project" value="UniProtKB-KW"/>
</dbReference>
<comment type="caution">
    <text evidence="11">The sequence shown here is derived from an EMBL/GenBank/DDBJ whole genome shotgun (WGS) entry which is preliminary data.</text>
</comment>
<feature type="transmembrane region" description="Helical" evidence="9">
    <location>
        <begin position="133"/>
        <end position="155"/>
    </location>
</feature>
<feature type="transmembrane region" description="Helical" evidence="9">
    <location>
        <begin position="175"/>
        <end position="194"/>
    </location>
</feature>
<evidence type="ECO:0000256" key="5">
    <source>
        <dbReference type="ARBA" id="ARBA00022683"/>
    </source>
</evidence>
<dbReference type="InterPro" id="IPR006327">
    <property type="entry name" value="PTS_IIC_fruc"/>
</dbReference>
<protein>
    <submittedName>
        <fullName evidence="11">PTS fructose transporter subunit IIC</fullName>
    </submittedName>
</protein>
<evidence type="ECO:0000256" key="3">
    <source>
        <dbReference type="ARBA" id="ARBA00022475"/>
    </source>
</evidence>
<evidence type="ECO:0000259" key="10">
    <source>
        <dbReference type="PROSITE" id="PS51104"/>
    </source>
</evidence>
<evidence type="ECO:0000313" key="11">
    <source>
        <dbReference type="EMBL" id="KOA40153.1"/>
    </source>
</evidence>
<dbReference type="GO" id="GO:0005886">
    <property type="term" value="C:plasma membrane"/>
    <property type="evidence" value="ECO:0007669"/>
    <property type="project" value="UniProtKB-SubCell"/>
</dbReference>
<dbReference type="RefSeq" id="WP_014483526.1">
    <property type="nucleotide sequence ID" value="NZ_AVQD01000011.1"/>
</dbReference>
<feature type="domain" description="PTS EIIC type-2" evidence="10">
    <location>
        <begin position="10"/>
        <end position="341"/>
    </location>
</feature>
<dbReference type="PATRIC" id="fig|1365965.3.peg.1316"/>
<dbReference type="EMBL" id="AVQD01000011">
    <property type="protein sequence ID" value="KOA40153.1"/>
    <property type="molecule type" value="Genomic_DNA"/>
</dbReference>
<keyword evidence="3" id="KW-1003">Cell membrane</keyword>
<dbReference type="Proteomes" id="UP000037193">
    <property type="component" value="Unassembled WGS sequence"/>
</dbReference>
<feature type="transmembrane region" description="Helical" evidence="9">
    <location>
        <begin position="60"/>
        <end position="81"/>
    </location>
</feature>
<dbReference type="PANTHER" id="PTHR30505">
    <property type="entry name" value="FRUCTOSE-LIKE PERMEASE"/>
    <property type="match status" value="1"/>
</dbReference>
<feature type="transmembrane region" description="Helical" evidence="9">
    <location>
        <begin position="20"/>
        <end position="39"/>
    </location>
</feature>
<name>A0A0L7AYP7_BIFBR</name>
<keyword evidence="7 9" id="KW-1133">Transmembrane helix</keyword>
<accession>A0A0L7AYP7</accession>
<keyword evidence="8 9" id="KW-0472">Membrane</keyword>
<dbReference type="GO" id="GO:0008982">
    <property type="term" value="F:protein-N(PI)-phosphohistidine-sugar phosphotransferase activity"/>
    <property type="evidence" value="ECO:0007669"/>
    <property type="project" value="InterPro"/>
</dbReference>
<dbReference type="PANTHER" id="PTHR30505:SF0">
    <property type="entry name" value="FRUCTOSE-LIKE PTS SYSTEM EIIBC COMPONENT-RELATED"/>
    <property type="match status" value="1"/>
</dbReference>
<feature type="transmembrane region" description="Helical" evidence="9">
    <location>
        <begin position="101"/>
        <end position="121"/>
    </location>
</feature>
<evidence type="ECO:0000256" key="6">
    <source>
        <dbReference type="ARBA" id="ARBA00022692"/>
    </source>
</evidence>
<organism evidence="11 12">
    <name type="scientific">Bifidobacterium breve MCC 1128</name>
    <dbReference type="NCBI Taxonomy" id="1365965"/>
    <lineage>
        <taxon>Bacteria</taxon>
        <taxon>Bacillati</taxon>
        <taxon>Actinomycetota</taxon>
        <taxon>Actinomycetes</taxon>
        <taxon>Bifidobacteriales</taxon>
        <taxon>Bifidobacteriaceae</taxon>
        <taxon>Bifidobacterium</taxon>
    </lineage>
</organism>
<evidence type="ECO:0000256" key="4">
    <source>
        <dbReference type="ARBA" id="ARBA00022597"/>
    </source>
</evidence>
<feature type="transmembrane region" description="Helical" evidence="9">
    <location>
        <begin position="277"/>
        <end position="299"/>
    </location>
</feature>
<proteinExistence type="predicted"/>
<dbReference type="AlphaFoldDB" id="A0A0L7AYP7"/>
<dbReference type="InterPro" id="IPR003352">
    <property type="entry name" value="PTS_EIIC"/>
</dbReference>
<sequence>MKNFWKAANFKGHLLTAISYMIPIVCGAGFVIAIGMAFGGTSQDSLVMGKFNFLEALATLGGKALGMLPVIIATGIAFSVAGKPGIAPGFVVGLAANSISAGFIGGIIGGYVAGWIAVAVIKFVKVPSWAKGLMPTLIVPFLASLSSGLIMVYIIGTPVSWFTSWLTNLLQSMSGASNLIFGAVIGTLSIVDFGGPINKTAFAFALTLQAEGLNGAVTALQLTNTATPIGFGFAFLVAKLLRKNIYTREEVETLKSSVPMGVVNIVEGTIPIVMNDLVRGIVAAGLGGCVEGAILMSLANGEGATVPFGGFLMLPTMGANWWVGLLAIAANVVVTGVVYALIKKDIPADQLDAVQSSSAEEEELDLDDIKVM</sequence>
<dbReference type="GO" id="GO:0090563">
    <property type="term" value="F:protein-phosphocysteine-sugar phosphotransferase activity"/>
    <property type="evidence" value="ECO:0007669"/>
    <property type="project" value="TreeGrafter"/>
</dbReference>
<comment type="subcellular location">
    <subcellularLocation>
        <location evidence="1">Cell inner membrane</location>
        <topology evidence="1">Multi-pass membrane protein</topology>
    </subcellularLocation>
</comment>
<evidence type="ECO:0000256" key="7">
    <source>
        <dbReference type="ARBA" id="ARBA00022989"/>
    </source>
</evidence>
<keyword evidence="5" id="KW-0598">Phosphotransferase system</keyword>
<keyword evidence="2" id="KW-0813">Transport</keyword>
<evidence type="ECO:0000256" key="9">
    <source>
        <dbReference type="SAM" id="Phobius"/>
    </source>
</evidence>
<dbReference type="Pfam" id="PF02378">
    <property type="entry name" value="PTS_EIIC"/>
    <property type="match status" value="1"/>
</dbReference>
<feature type="transmembrane region" description="Helical" evidence="9">
    <location>
        <begin position="319"/>
        <end position="342"/>
    </location>
</feature>
<evidence type="ECO:0000256" key="8">
    <source>
        <dbReference type="ARBA" id="ARBA00023136"/>
    </source>
</evidence>
<reference evidence="11 12" key="1">
    <citation type="journal article" date="2015" name="Int J Genomics">
        <title>Comparative Genomics Revealed Genetic Diversity and Species/Strain-Level Differences in Carbohydrate Metabolism of Three Probiotic Bifidobacterial Species.</title>
        <authorList>
            <person name="Odamaki T."/>
            <person name="Horigome A."/>
            <person name="Sugahara H."/>
            <person name="Hashikura N."/>
            <person name="Minami J."/>
            <person name="Xiao J.Z."/>
            <person name="Abe F."/>
        </authorList>
    </citation>
    <scope>NUCLEOTIDE SEQUENCE [LARGE SCALE GENOMIC DNA]</scope>
    <source>
        <strain evidence="11 12">MCC 1128</strain>
    </source>
</reference>
<dbReference type="NCBIfam" id="TIGR01427">
    <property type="entry name" value="PTS_IIC_fructo"/>
    <property type="match status" value="1"/>
</dbReference>
<evidence type="ECO:0000313" key="12">
    <source>
        <dbReference type="Proteomes" id="UP000037193"/>
    </source>
</evidence>
<dbReference type="InterPro" id="IPR050864">
    <property type="entry name" value="Bacterial_PTS_Sugar_Transport"/>
</dbReference>
<dbReference type="GO" id="GO:0005351">
    <property type="term" value="F:carbohydrate:proton symporter activity"/>
    <property type="evidence" value="ECO:0007669"/>
    <property type="project" value="InterPro"/>
</dbReference>
<keyword evidence="6 9" id="KW-0812">Transmembrane</keyword>
<evidence type="ECO:0000256" key="2">
    <source>
        <dbReference type="ARBA" id="ARBA00022448"/>
    </source>
</evidence>
<dbReference type="InterPro" id="IPR013014">
    <property type="entry name" value="PTS_EIIC_2"/>
</dbReference>
<gene>
    <name evidence="11" type="ORF">BBM1128_06535</name>
</gene>
<keyword evidence="4" id="KW-0762">Sugar transport</keyword>